<dbReference type="EMBL" id="OZ035834">
    <property type="protein sequence ID" value="CAL1575410.1"/>
    <property type="molecule type" value="Genomic_DNA"/>
</dbReference>
<proteinExistence type="predicted"/>
<gene>
    <name evidence="1" type="ORF">KC01_LOCUS6991</name>
</gene>
<accession>A0AAV2JFP6</accession>
<name>A0AAV2JFP6_KNICA</name>
<dbReference type="AlphaFoldDB" id="A0AAV2JFP6"/>
<keyword evidence="2" id="KW-1185">Reference proteome</keyword>
<evidence type="ECO:0000313" key="2">
    <source>
        <dbReference type="Proteomes" id="UP001497482"/>
    </source>
</evidence>
<dbReference type="Proteomes" id="UP001497482">
    <property type="component" value="Chromosome 12"/>
</dbReference>
<protein>
    <submittedName>
        <fullName evidence="1">Uncharacterized protein</fullName>
    </submittedName>
</protein>
<evidence type="ECO:0000313" key="1">
    <source>
        <dbReference type="EMBL" id="CAL1575410.1"/>
    </source>
</evidence>
<organism evidence="1 2">
    <name type="scientific">Knipowitschia caucasica</name>
    <name type="common">Caucasian dwarf goby</name>
    <name type="synonym">Pomatoschistus caucasicus</name>
    <dbReference type="NCBI Taxonomy" id="637954"/>
    <lineage>
        <taxon>Eukaryota</taxon>
        <taxon>Metazoa</taxon>
        <taxon>Chordata</taxon>
        <taxon>Craniata</taxon>
        <taxon>Vertebrata</taxon>
        <taxon>Euteleostomi</taxon>
        <taxon>Actinopterygii</taxon>
        <taxon>Neopterygii</taxon>
        <taxon>Teleostei</taxon>
        <taxon>Neoteleostei</taxon>
        <taxon>Acanthomorphata</taxon>
        <taxon>Gobiaria</taxon>
        <taxon>Gobiiformes</taxon>
        <taxon>Gobioidei</taxon>
        <taxon>Gobiidae</taxon>
        <taxon>Gobiinae</taxon>
        <taxon>Knipowitschia</taxon>
    </lineage>
</organism>
<reference evidence="1 2" key="1">
    <citation type="submission" date="2024-04" db="EMBL/GenBank/DDBJ databases">
        <authorList>
            <person name="Waldvogel A.-M."/>
            <person name="Schoenle A."/>
        </authorList>
    </citation>
    <scope>NUCLEOTIDE SEQUENCE [LARGE SCALE GENOMIC DNA]</scope>
</reference>
<sequence length="95" mass="9976">MQLRGFSTDIMKAQLVQEALLLLICATNLRYIQAMNTTRAASFVGNADGANAPAAAELPAAARAAETGRGGSPVPGDTLRLFPAPKYMFPALWPG</sequence>